<dbReference type="Gene3D" id="3.40.50.150">
    <property type="entry name" value="Vaccinia Virus protein VP39"/>
    <property type="match status" value="1"/>
</dbReference>
<sequence length="638" mass="74925">MTTPCITILSGHFPKETIYARKTKELVEEYCSIHGYNFYYEESEPLETEEHALHFRRSWIIQQAAEKFPSTEWFLWLDSDVYVNPKNKNKPITSFIDLSDPNILYHTFHEAPWGSYPINTGVKFVHKDALEIEKIVWSLRNEAPWNTFPYEQKTVYEYVFPRIPGRYIVHDPYTLNCIVKAYPEHVKDALFVHMCGTSRAERDEHMEMVATGEIQLPKKTIGYIHVCQKDGWERSFGMILNEVKRSGLYDKTDEIRCVIVNDIDRPYYNEMFEDTKLNLLYAGESQKYERPALLHMKQQSETEYCNYWYVHTKGLRWFNTPKENNVVDWINLLIYWNVTKWEEAISNLKTHDVYGCNFTDTPAPHFSGNFWWATSEYVRKLPAFISSGYNDPEFWLFLGNPVYKNIFSSGLEGMGHYDNRFERNKYAPEADFASTEETPLVKSGTLASLVDNTKTDKNTTHSYLNLYEEILREKKYSAKNIIEIGIGDFGEKNGGSIKMWRDYFPNATIYGVDILPKDRVMDELLEDERVAIFTETDGYTTDFINREIKNIKFDFAIDDGPHTLESMVQFVRLYHTLLTDDGVLIVEDIPHLEWLEILANEIPQDMLHCVQGYDLRSVKNRFDDIVFVFDKRCVNTQE</sequence>
<reference evidence="3 4" key="1">
    <citation type="submission" date="2012-10" db="EMBL/GenBank/DDBJ databases">
        <title>Towards defining the chloroviruses: a genomic journey through a genus of large DNA viruses.</title>
        <authorList>
            <person name="Jeanniard A."/>
            <person name="Dunigan D.D."/>
            <person name="Gurnon J.R."/>
            <person name="Agarkova I."/>
            <person name="Kang M."/>
            <person name="Vitek J."/>
            <person name="Duncan G."/>
            <person name="McClung O.W."/>
            <person name="Larsen M."/>
            <person name="Claverie J.-M."/>
            <person name="Van Etten J.L."/>
            <person name="Blanc G."/>
        </authorList>
    </citation>
    <scope>NUCLEOTIDE SEQUENCE [LARGE SCALE GENOMIC DNA]</scope>
</reference>
<protein>
    <submittedName>
        <fullName evidence="3">Galactosyl transferase</fullName>
    </submittedName>
</protein>
<dbReference type="Proteomes" id="UP000247091">
    <property type="component" value="Segment"/>
</dbReference>
<organism evidence="3 4">
    <name type="scientific">Paramecium bursaria Chlorella virus IL3A</name>
    <name type="common">PBCV-IL3A</name>
    <dbReference type="NCBI Taxonomy" id="46019"/>
    <lineage>
        <taxon>Viruses</taxon>
        <taxon>Varidnaviria</taxon>
        <taxon>Bamfordvirae</taxon>
        <taxon>Nucleocytoviricota</taxon>
        <taxon>Megaviricetes</taxon>
        <taxon>Algavirales</taxon>
        <taxon>Phycodnaviridae</taxon>
        <taxon>Chlorovirus</taxon>
        <taxon>Chlorovirus illinoense</taxon>
    </lineage>
</organism>
<dbReference type="EMBL" id="JX997169">
    <property type="protein sequence ID" value="AGE53752.1"/>
    <property type="molecule type" value="Genomic_DNA"/>
</dbReference>
<dbReference type="GO" id="GO:0016020">
    <property type="term" value="C:membrane"/>
    <property type="evidence" value="ECO:0007669"/>
    <property type="project" value="InterPro"/>
</dbReference>
<dbReference type="InterPro" id="IPR008630">
    <property type="entry name" value="Glyco_trans_34"/>
</dbReference>
<dbReference type="InterPro" id="IPR029044">
    <property type="entry name" value="Nucleotide-diphossugar_trans"/>
</dbReference>
<organismHost>
    <name type="scientific">Chlorella</name>
    <dbReference type="NCBI Taxonomy" id="3071"/>
</organismHost>
<evidence type="ECO:0000313" key="3">
    <source>
        <dbReference type="EMBL" id="AGE53752.1"/>
    </source>
</evidence>
<dbReference type="SUPFAM" id="SSF53335">
    <property type="entry name" value="S-adenosyl-L-methionine-dependent methyltransferases"/>
    <property type="match status" value="1"/>
</dbReference>
<evidence type="ECO:0000313" key="4">
    <source>
        <dbReference type="Proteomes" id="UP000247091"/>
    </source>
</evidence>
<gene>
    <name evidence="3" type="primary">IL-3A_060R</name>
    <name evidence="3" type="ORF">PBCVIL3A_060R</name>
</gene>
<dbReference type="Pfam" id="PF05637">
    <property type="entry name" value="Glyco_transf_34"/>
    <property type="match status" value="1"/>
</dbReference>
<keyword evidence="2 3" id="KW-0808">Transferase</keyword>
<dbReference type="Gene3D" id="3.90.550.10">
    <property type="entry name" value="Spore Coat Polysaccharide Biosynthesis Protein SpsA, Chain A"/>
    <property type="match status" value="1"/>
</dbReference>
<accession>M1HPF7</accession>
<keyword evidence="1" id="KW-0328">Glycosyltransferase</keyword>
<proteinExistence type="predicted"/>
<evidence type="ECO:0000256" key="2">
    <source>
        <dbReference type="ARBA" id="ARBA00022679"/>
    </source>
</evidence>
<evidence type="ECO:0000256" key="1">
    <source>
        <dbReference type="ARBA" id="ARBA00022676"/>
    </source>
</evidence>
<name>M1HPF7_PBCVI</name>
<dbReference type="InterPro" id="IPR029063">
    <property type="entry name" value="SAM-dependent_MTases_sf"/>
</dbReference>
<dbReference type="GO" id="GO:0016757">
    <property type="term" value="F:glycosyltransferase activity"/>
    <property type="evidence" value="ECO:0007669"/>
    <property type="project" value="UniProtKB-KW"/>
</dbReference>
<dbReference type="SUPFAM" id="SSF53448">
    <property type="entry name" value="Nucleotide-diphospho-sugar transferases"/>
    <property type="match status" value="1"/>
</dbReference>